<organism evidence="2 3">
    <name type="scientific">Prescottella soli</name>
    <dbReference type="NCBI Taxonomy" id="1543852"/>
    <lineage>
        <taxon>Bacteria</taxon>
        <taxon>Bacillati</taxon>
        <taxon>Actinomycetota</taxon>
        <taxon>Actinomycetes</taxon>
        <taxon>Mycobacteriales</taxon>
        <taxon>Nocardiaceae</taxon>
        <taxon>Prescottella</taxon>
    </lineage>
</organism>
<feature type="domain" description="PucR C-terminal helix-turn-helix" evidence="1">
    <location>
        <begin position="452"/>
        <end position="508"/>
    </location>
</feature>
<dbReference type="PANTHER" id="PTHR33744:SF1">
    <property type="entry name" value="DNA-BINDING TRANSCRIPTIONAL ACTIVATOR ADER"/>
    <property type="match status" value="1"/>
</dbReference>
<dbReference type="RefSeq" id="WP_348604903.1">
    <property type="nucleotide sequence ID" value="NZ_CP157276.1"/>
</dbReference>
<proteinExistence type="predicted"/>
<evidence type="ECO:0000259" key="1">
    <source>
        <dbReference type="Pfam" id="PF13556"/>
    </source>
</evidence>
<protein>
    <submittedName>
        <fullName evidence="2">Helix-turn-helix domain-containing protein</fullName>
    </submittedName>
</protein>
<dbReference type="Proteomes" id="UP001629744">
    <property type="component" value="Unassembled WGS sequence"/>
</dbReference>
<evidence type="ECO:0000313" key="3">
    <source>
        <dbReference type="Proteomes" id="UP001629744"/>
    </source>
</evidence>
<evidence type="ECO:0000313" key="2">
    <source>
        <dbReference type="EMBL" id="MFM1728520.1"/>
    </source>
</evidence>
<dbReference type="Pfam" id="PF13556">
    <property type="entry name" value="HTH_30"/>
    <property type="match status" value="1"/>
</dbReference>
<keyword evidence="3" id="KW-1185">Reference proteome</keyword>
<dbReference type="Gene3D" id="1.10.10.2840">
    <property type="entry name" value="PucR C-terminal helix-turn-helix domain"/>
    <property type="match status" value="1"/>
</dbReference>
<gene>
    <name evidence="2" type="ORF">ABEU19_002008</name>
</gene>
<dbReference type="EMBL" id="JBDLNU010000002">
    <property type="protein sequence ID" value="MFM1728520.1"/>
    <property type="molecule type" value="Genomic_DNA"/>
</dbReference>
<dbReference type="InterPro" id="IPR042070">
    <property type="entry name" value="PucR_C-HTH_sf"/>
</dbReference>
<accession>A0ABW9FUP2</accession>
<name>A0ABW9FUP2_9NOCA</name>
<dbReference type="InterPro" id="IPR025736">
    <property type="entry name" value="PucR_C-HTH_dom"/>
</dbReference>
<dbReference type="InterPro" id="IPR051448">
    <property type="entry name" value="CdaR-like_regulators"/>
</dbReference>
<dbReference type="PANTHER" id="PTHR33744">
    <property type="entry name" value="CARBOHYDRATE DIACID REGULATOR"/>
    <property type="match status" value="1"/>
</dbReference>
<comment type="caution">
    <text evidence="2">The sequence shown here is derived from an EMBL/GenBank/DDBJ whole genome shotgun (WGS) entry which is preliminary data.</text>
</comment>
<reference evidence="2 3" key="1">
    <citation type="submission" date="2023-11" db="EMBL/GenBank/DDBJ databases">
        <authorList>
            <person name="Val-Calvo J."/>
            <person name="Scortti M."/>
            <person name="Vazquez-Boland J."/>
        </authorList>
    </citation>
    <scope>NUCLEOTIDE SEQUENCE [LARGE SCALE GENOMIC DNA]</scope>
    <source>
        <strain evidence="2 3">DSM 46662</strain>
    </source>
</reference>
<sequence length="519" mass="55594">MIRLSYLIESLGGAVVRPAVTAHRDQVTDVVLYEGDRIEPGGRGHLVLGPGIHETSRAVDLLHSAAQAGSCAVVLPVPAAAEPDVVSAAESLGVGLVELLPTTSWTHLVWLIRSVIDHSTVRVGSEISGENVDHDALFGLADAAAAIVGAPVTIEDVQSRVLAHSELQDTADTARISTIVGRRVPENVIRHFRSRGTFRRLHGCDAPIRIDSGPEGFLPRLVVPIRSGRELLGSIWVVESEPVSAHQLLELTRTASVVALHLVRLRAQSGMARRMSADRLRALLLSPDDGVTVPLPPGPWRVVALASARSDTADTQIAAQEGFLRRHGWLQPLLTTLDDIPIAVVTDAGSTRVAGSWEWLRTAIAGADQANASALAGGPARTPEELSRSGSEALELVALAGVGRLHASSTTFEEAWPDIALARARSAILATPFDVGPVRLLVDHDRERGSDLVATLATYLAHYGEPKRAARELHVHPNTLRYRMRQIIDLSGLDVTDHRVRLAAALVLDSTTARRHRGA</sequence>